<dbReference type="InterPro" id="IPR024173">
    <property type="entry name" value="Pesterase_MJ0037-like"/>
</dbReference>
<accession>A0A644UGF8</accession>
<sequence>MLHPDDRVYQNRLIMQPEFYAEGPAVLIERQERSLVIADPHFGVEADLHRHGLHFRSGTDSRLARLLAVIEQADPDYLIVLGDLKHMIPYVTYQERTEMPEVLRKIRRETSFRLAPGNHDTGLEPYLEKDELLPMNGALIDGTGYFHGHTIPDSSLLGHLILCGHHHPVVNIYDAVGCALRGTPGYLLAEIDPSVWGPAPLEPTRVLLVPAFYELAGGMDIRLIPGNRISPIAKAILTETAEVFLKDGTYVAAFSELRPDPLERI</sequence>
<name>A0A644UGF8_9ZZZZ</name>
<dbReference type="SUPFAM" id="SSF56300">
    <property type="entry name" value="Metallo-dependent phosphatases"/>
    <property type="match status" value="1"/>
</dbReference>
<feature type="domain" description="Calcineurin-like phosphoesterase" evidence="1">
    <location>
        <begin position="35"/>
        <end position="167"/>
    </location>
</feature>
<dbReference type="Gene3D" id="3.60.21.10">
    <property type="match status" value="1"/>
</dbReference>
<dbReference type="AlphaFoldDB" id="A0A644UGF8"/>
<dbReference type="PANTHER" id="PTHR39323:SF1">
    <property type="entry name" value="BLR1149 PROTEIN"/>
    <property type="match status" value="1"/>
</dbReference>
<dbReference type="GO" id="GO:0016787">
    <property type="term" value="F:hydrolase activity"/>
    <property type="evidence" value="ECO:0007669"/>
    <property type="project" value="InterPro"/>
</dbReference>
<organism evidence="2">
    <name type="scientific">bioreactor metagenome</name>
    <dbReference type="NCBI Taxonomy" id="1076179"/>
    <lineage>
        <taxon>unclassified sequences</taxon>
        <taxon>metagenomes</taxon>
        <taxon>ecological metagenomes</taxon>
    </lineage>
</organism>
<evidence type="ECO:0000313" key="2">
    <source>
        <dbReference type="EMBL" id="MPL77922.1"/>
    </source>
</evidence>
<dbReference type="EMBL" id="VSSQ01000111">
    <property type="protein sequence ID" value="MPL77922.1"/>
    <property type="molecule type" value="Genomic_DNA"/>
</dbReference>
<reference evidence="2" key="1">
    <citation type="submission" date="2019-08" db="EMBL/GenBank/DDBJ databases">
        <authorList>
            <person name="Kucharzyk K."/>
            <person name="Murdoch R.W."/>
            <person name="Higgins S."/>
            <person name="Loffler F."/>
        </authorList>
    </citation>
    <scope>NUCLEOTIDE SEQUENCE</scope>
</reference>
<dbReference type="CDD" id="cd07391">
    <property type="entry name" value="MPP_PF1019"/>
    <property type="match status" value="1"/>
</dbReference>
<dbReference type="Pfam" id="PF00149">
    <property type="entry name" value="Metallophos"/>
    <property type="match status" value="1"/>
</dbReference>
<comment type="caution">
    <text evidence="2">The sequence shown here is derived from an EMBL/GenBank/DDBJ whole genome shotgun (WGS) entry which is preliminary data.</text>
</comment>
<dbReference type="PANTHER" id="PTHR39323">
    <property type="entry name" value="BLR1149 PROTEIN"/>
    <property type="match status" value="1"/>
</dbReference>
<dbReference type="InterPro" id="IPR004843">
    <property type="entry name" value="Calcineurin-like_PHP"/>
</dbReference>
<protein>
    <recommendedName>
        <fullName evidence="1">Calcineurin-like phosphoesterase domain-containing protein</fullName>
    </recommendedName>
</protein>
<dbReference type="PIRSF" id="PIRSF000887">
    <property type="entry name" value="Pesterase_MJ0037"/>
    <property type="match status" value="1"/>
</dbReference>
<proteinExistence type="predicted"/>
<dbReference type="InterPro" id="IPR029052">
    <property type="entry name" value="Metallo-depent_PP-like"/>
</dbReference>
<evidence type="ECO:0000259" key="1">
    <source>
        <dbReference type="Pfam" id="PF00149"/>
    </source>
</evidence>
<gene>
    <name evidence="2" type="ORF">SDC9_23782</name>
</gene>